<dbReference type="OrthoDB" id="417112at2759"/>
<dbReference type="Gene3D" id="3.40.830.10">
    <property type="entry name" value="LigB-like"/>
    <property type="match status" value="1"/>
</dbReference>
<gene>
    <name evidence="2" type="ORF">BDZ85DRAFT_261273</name>
</gene>
<sequence>MAVREASHAGSWYTASGSQLSSQLDGWLNDVKTPVKGIGQASSSAVSEDTLPVPGARVIIAPHAGYSYSGPAAAWAYKSWDLSEAKRVFLLGPSHHFYLTNAALSKCAQYETPLGNLTIDRATTEELHKTGAFTYMAKDVDEDEHSLEMHLPYIYKMLSKTFSNSSSFPPLVPIMVGNTSATTERSLGHVLAPYLADPSNAFVVSSDFAHWGTRFRYTYYVDASGQARSLRGGEKDLKEPAIHESIRQVDFECIDACETGKHQAWLDVLGETGNTVCGRHPIGVVMAGIEEVVGGSQGVKGDGKFKFVRYERSSLVKKVADSSVSYASAYAVL</sequence>
<proteinExistence type="inferred from homology"/>
<name>A0A6A6GG79_9PEZI</name>
<dbReference type="PANTHER" id="PTHR11060:SF0">
    <property type="entry name" value="PROTEIN MEMO1"/>
    <property type="match status" value="1"/>
</dbReference>
<protein>
    <submittedName>
        <fullName evidence="2">MEMO1 family</fullName>
    </submittedName>
</protein>
<dbReference type="AlphaFoldDB" id="A0A6A6GG79"/>
<dbReference type="EMBL" id="ML992505">
    <property type="protein sequence ID" value="KAF2224617.1"/>
    <property type="molecule type" value="Genomic_DNA"/>
</dbReference>
<evidence type="ECO:0000313" key="2">
    <source>
        <dbReference type="EMBL" id="KAF2224617.1"/>
    </source>
</evidence>
<evidence type="ECO:0000256" key="1">
    <source>
        <dbReference type="ARBA" id="ARBA00006315"/>
    </source>
</evidence>
<comment type="similarity">
    <text evidence="1">Belongs to the MEMO1 family.</text>
</comment>
<dbReference type="NCBIfam" id="TIGR04336">
    <property type="entry name" value="AmmeMemoSam_B"/>
    <property type="match status" value="1"/>
</dbReference>
<evidence type="ECO:0000313" key="3">
    <source>
        <dbReference type="Proteomes" id="UP000799538"/>
    </source>
</evidence>
<reference evidence="3" key="1">
    <citation type="journal article" date="2020" name="Stud. Mycol.">
        <title>101 Dothideomycetes genomes: A test case for predicting lifestyles and emergence of pathogens.</title>
        <authorList>
            <person name="Haridas S."/>
            <person name="Albert R."/>
            <person name="Binder M."/>
            <person name="Bloem J."/>
            <person name="LaButti K."/>
            <person name="Salamov A."/>
            <person name="Andreopoulos B."/>
            <person name="Baker S."/>
            <person name="Barry K."/>
            <person name="Bills G."/>
            <person name="Bluhm B."/>
            <person name="Cannon C."/>
            <person name="Castanera R."/>
            <person name="Culley D."/>
            <person name="Daum C."/>
            <person name="Ezra D."/>
            <person name="Gonzalez J."/>
            <person name="Henrissat B."/>
            <person name="Kuo A."/>
            <person name="Liang C."/>
            <person name="Lipzen A."/>
            <person name="Lutzoni F."/>
            <person name="Magnuson J."/>
            <person name="Mondo S."/>
            <person name="Nolan M."/>
            <person name="Ohm R."/>
            <person name="Pangilinan J."/>
            <person name="Park H.-J."/>
            <person name="Ramirez L."/>
            <person name="Alfaro M."/>
            <person name="Sun H."/>
            <person name="Tritt A."/>
            <person name="Yoshinaga Y."/>
            <person name="Zwiers L.-H."/>
            <person name="Turgeon B."/>
            <person name="Goodwin S."/>
            <person name="Spatafora J."/>
            <person name="Crous P."/>
            <person name="Grigoriev I."/>
        </authorList>
    </citation>
    <scope>NUCLEOTIDE SEQUENCE [LARGE SCALE GENOMIC DNA]</scope>
    <source>
        <strain evidence="3">CECT 20119</strain>
    </source>
</reference>
<organism evidence="2 3">
    <name type="scientific">Elsinoe ampelina</name>
    <dbReference type="NCBI Taxonomy" id="302913"/>
    <lineage>
        <taxon>Eukaryota</taxon>
        <taxon>Fungi</taxon>
        <taxon>Dikarya</taxon>
        <taxon>Ascomycota</taxon>
        <taxon>Pezizomycotina</taxon>
        <taxon>Dothideomycetes</taxon>
        <taxon>Dothideomycetidae</taxon>
        <taxon>Myriangiales</taxon>
        <taxon>Elsinoaceae</taxon>
        <taxon>Elsinoe</taxon>
    </lineage>
</organism>
<dbReference type="Pfam" id="PF01875">
    <property type="entry name" value="Memo"/>
    <property type="match status" value="1"/>
</dbReference>
<dbReference type="InterPro" id="IPR002737">
    <property type="entry name" value="MEMO1_fam"/>
</dbReference>
<dbReference type="CDD" id="cd07361">
    <property type="entry name" value="MEMO_like"/>
    <property type="match status" value="1"/>
</dbReference>
<accession>A0A6A6GG79</accession>
<dbReference type="HAMAP" id="MF_00055">
    <property type="entry name" value="MEMO1"/>
    <property type="match status" value="1"/>
</dbReference>
<keyword evidence="3" id="KW-1185">Reference proteome</keyword>
<dbReference type="PANTHER" id="PTHR11060">
    <property type="entry name" value="PROTEIN MEMO1"/>
    <property type="match status" value="1"/>
</dbReference>
<dbReference type="Proteomes" id="UP000799538">
    <property type="component" value="Unassembled WGS sequence"/>
</dbReference>